<sequence length="985" mass="114501">MIGCVFVFLWYYSTSAYSYWCRLNVKYLEPVPFLGNKYKSLFQLAPMHEELNMFYKALHDEPFGGIFELRNPLLIIKDPKLVSTVLVRDFKHFHDRGFKNILSNSKELNPLNTHLLFTTGERWRVLRQHMSPVFTSGKLKHMHEQICDCIDLLIEYIDKQMNGNDSVDMGLKELFEKLTIDVIGSCAFGIDCNSLKSNEKFCRMGREAIRPKMITTVRMLLPSFSKRLVDWLKTSITKKELNDFYINLTLDTMEYRRKNGIIRNDLLQILMELQNSHINPKFAVGHQDKKILKNEEFDELDVAANAFLFFIAGFETTASTLSFCLYELALNQNIQERLRTEIQQVKDKSQLTYESLRDLTYMEAVISETLRKYPPALILRRECTEDYVIPGTKTRIPAGTDVLIPVWSIQHDWKNYPNPEVFDPERFVGDKKHSRPSGTFLPFGDGPRYCLGKCFAEMEIKAALSELIVKYDIQPCAKTEIPLKFKNGNGVLRTTCGTWVNFQSAYNYWRKINVKYLEPVPFLGNTARVLFLLVPLHEEYDKFYKALYNEPFGGIYELRKPQLIVKDPELVYAILVKDFKHFYDRGFKQVVNANKELDPLSTHLFFTTGERWKVLRHHMSPVFTSGKLKGMQEQIWACIDLTIKNIEKQMDGTNSLDMATKELFEKLSIDMIGSCAFGLDCRENEKFRLMSREAFKPRIILAIRMLLATFSQRLVELLKMKYLENEVSNFFLNLTLDTMEYRRQNEVNRNDLLRCLMELQNSHVNPKFAVDKVFDELDIAANSFLFLVAGFETTASTLSFCFYELALNQGIQEKLRSEVQKVKDKYQSFTYESLRELTYLDAVICETLRKYPPAQILSRECTEDYIIPGTNTRIPTGTEVVIPVWSIQHDRKNYPNPEVFDPERFAGDNKYSRPNGTFIPFGDGPRFCLGKRFAEMEIKTAVSEMILKYNINPCAKTEIPLKFKCGIESLQTTCGTWVSLLRRKC</sequence>
<gene>
    <name evidence="14" type="ORF">V9T40_005953</name>
</gene>
<dbReference type="SUPFAM" id="SSF48264">
    <property type="entry name" value="Cytochrome P450"/>
    <property type="match status" value="2"/>
</dbReference>
<dbReference type="GO" id="GO:0020037">
    <property type="term" value="F:heme binding"/>
    <property type="evidence" value="ECO:0007669"/>
    <property type="project" value="InterPro"/>
</dbReference>
<evidence type="ECO:0000256" key="8">
    <source>
        <dbReference type="ARBA" id="ARBA00022848"/>
    </source>
</evidence>
<dbReference type="PANTHER" id="PTHR24292:SF54">
    <property type="entry name" value="CYP9F3-RELATED"/>
    <property type="match status" value="1"/>
</dbReference>
<dbReference type="PANTHER" id="PTHR24292">
    <property type="entry name" value="CYTOCHROME P450"/>
    <property type="match status" value="1"/>
</dbReference>
<comment type="subcellular location">
    <subcellularLocation>
        <location evidence="3">Endoplasmic reticulum membrane</location>
        <topology evidence="3">Peripheral membrane protein</topology>
    </subcellularLocation>
    <subcellularLocation>
        <location evidence="2">Microsome membrane</location>
        <topology evidence="2">Peripheral membrane protein</topology>
    </subcellularLocation>
</comment>
<dbReference type="EMBL" id="JBBCAQ010000003">
    <property type="protein sequence ID" value="KAK7604767.1"/>
    <property type="molecule type" value="Genomic_DNA"/>
</dbReference>
<dbReference type="Pfam" id="PF00067">
    <property type="entry name" value="p450"/>
    <property type="match status" value="2"/>
</dbReference>
<keyword evidence="10 13" id="KW-0408">Iron</keyword>
<comment type="caution">
    <text evidence="14">The sequence shown here is derived from an EMBL/GenBank/DDBJ whole genome shotgun (WGS) entry which is preliminary data.</text>
</comment>
<dbReference type="GO" id="GO:0005506">
    <property type="term" value="F:iron ion binding"/>
    <property type="evidence" value="ECO:0007669"/>
    <property type="project" value="InterPro"/>
</dbReference>
<evidence type="ECO:0000256" key="10">
    <source>
        <dbReference type="ARBA" id="ARBA00023004"/>
    </source>
</evidence>
<evidence type="ECO:0000256" key="7">
    <source>
        <dbReference type="ARBA" id="ARBA00022824"/>
    </source>
</evidence>
<feature type="binding site" description="axial binding residue" evidence="13">
    <location>
        <position position="928"/>
    </location>
    <ligand>
        <name>heme</name>
        <dbReference type="ChEBI" id="CHEBI:30413"/>
    </ligand>
    <ligandPart>
        <name>Fe</name>
        <dbReference type="ChEBI" id="CHEBI:18248"/>
    </ligandPart>
</feature>
<evidence type="ECO:0000313" key="15">
    <source>
        <dbReference type="Proteomes" id="UP001367676"/>
    </source>
</evidence>
<dbReference type="GO" id="GO:0016705">
    <property type="term" value="F:oxidoreductase activity, acting on paired donors, with incorporation or reduction of molecular oxygen"/>
    <property type="evidence" value="ECO:0007669"/>
    <property type="project" value="InterPro"/>
</dbReference>
<dbReference type="InterPro" id="IPR036396">
    <property type="entry name" value="Cyt_P450_sf"/>
</dbReference>
<dbReference type="InterPro" id="IPR050476">
    <property type="entry name" value="Insect_CytP450_Detox"/>
</dbReference>
<dbReference type="InterPro" id="IPR002401">
    <property type="entry name" value="Cyt_P450_E_grp-I"/>
</dbReference>
<comment type="similarity">
    <text evidence="4">Belongs to the cytochrome P450 family.</text>
</comment>
<dbReference type="GO" id="GO:0004497">
    <property type="term" value="F:monooxygenase activity"/>
    <property type="evidence" value="ECO:0007669"/>
    <property type="project" value="UniProtKB-KW"/>
</dbReference>
<reference evidence="14 15" key="1">
    <citation type="submission" date="2024-03" db="EMBL/GenBank/DDBJ databases">
        <title>Adaptation during the transition from Ophiocordyceps entomopathogen to insect associate is accompanied by gene loss and intensified selection.</title>
        <authorList>
            <person name="Ward C.M."/>
            <person name="Onetto C.A."/>
            <person name="Borneman A.R."/>
        </authorList>
    </citation>
    <scope>NUCLEOTIDE SEQUENCE [LARGE SCALE GENOMIC DNA]</scope>
    <source>
        <strain evidence="14">AWRI1</strain>
        <tissue evidence="14">Single Adult Female</tissue>
    </source>
</reference>
<organism evidence="14 15">
    <name type="scientific">Parthenolecanium corni</name>
    <dbReference type="NCBI Taxonomy" id="536013"/>
    <lineage>
        <taxon>Eukaryota</taxon>
        <taxon>Metazoa</taxon>
        <taxon>Ecdysozoa</taxon>
        <taxon>Arthropoda</taxon>
        <taxon>Hexapoda</taxon>
        <taxon>Insecta</taxon>
        <taxon>Pterygota</taxon>
        <taxon>Neoptera</taxon>
        <taxon>Paraneoptera</taxon>
        <taxon>Hemiptera</taxon>
        <taxon>Sternorrhyncha</taxon>
        <taxon>Coccoidea</taxon>
        <taxon>Coccidae</taxon>
        <taxon>Parthenolecanium</taxon>
    </lineage>
</organism>
<keyword evidence="5 13" id="KW-0349">Heme</keyword>
<evidence type="ECO:0000256" key="12">
    <source>
        <dbReference type="ARBA" id="ARBA00023136"/>
    </source>
</evidence>
<evidence type="ECO:0000256" key="2">
    <source>
        <dbReference type="ARBA" id="ARBA00004174"/>
    </source>
</evidence>
<evidence type="ECO:0000256" key="9">
    <source>
        <dbReference type="ARBA" id="ARBA00023002"/>
    </source>
</evidence>
<name>A0AAN9TVX7_9HEMI</name>
<dbReference type="AlphaFoldDB" id="A0AAN9TVX7"/>
<dbReference type="Gene3D" id="1.10.630.10">
    <property type="entry name" value="Cytochrome P450"/>
    <property type="match status" value="2"/>
</dbReference>
<evidence type="ECO:0000256" key="13">
    <source>
        <dbReference type="PIRSR" id="PIRSR602401-1"/>
    </source>
</evidence>
<evidence type="ECO:0000256" key="4">
    <source>
        <dbReference type="ARBA" id="ARBA00010617"/>
    </source>
</evidence>
<dbReference type="CDD" id="cd11056">
    <property type="entry name" value="CYP6-like"/>
    <property type="match status" value="2"/>
</dbReference>
<keyword evidence="8" id="KW-0492">Microsome</keyword>
<keyword evidence="6 13" id="KW-0479">Metal-binding</keyword>
<evidence type="ECO:0000256" key="11">
    <source>
        <dbReference type="ARBA" id="ARBA00023033"/>
    </source>
</evidence>
<evidence type="ECO:0000256" key="5">
    <source>
        <dbReference type="ARBA" id="ARBA00022617"/>
    </source>
</evidence>
<dbReference type="PRINTS" id="PR00463">
    <property type="entry name" value="EP450I"/>
</dbReference>
<dbReference type="PROSITE" id="PS00086">
    <property type="entry name" value="CYTOCHROME_P450"/>
    <property type="match status" value="2"/>
</dbReference>
<comment type="cofactor">
    <cofactor evidence="1 13">
        <name>heme</name>
        <dbReference type="ChEBI" id="CHEBI:30413"/>
    </cofactor>
</comment>
<keyword evidence="9" id="KW-0560">Oxidoreductase</keyword>
<evidence type="ECO:0000256" key="1">
    <source>
        <dbReference type="ARBA" id="ARBA00001971"/>
    </source>
</evidence>
<dbReference type="Proteomes" id="UP001367676">
    <property type="component" value="Unassembled WGS sequence"/>
</dbReference>
<proteinExistence type="inferred from homology"/>
<dbReference type="InterPro" id="IPR001128">
    <property type="entry name" value="Cyt_P450"/>
</dbReference>
<keyword evidence="12" id="KW-0472">Membrane</keyword>
<dbReference type="PRINTS" id="PR00385">
    <property type="entry name" value="P450"/>
</dbReference>
<dbReference type="FunFam" id="1.10.630.10:FF:000042">
    <property type="entry name" value="Cytochrome P450"/>
    <property type="match status" value="2"/>
</dbReference>
<evidence type="ECO:0008006" key="16">
    <source>
        <dbReference type="Google" id="ProtNLM"/>
    </source>
</evidence>
<keyword evidence="7" id="KW-0256">Endoplasmic reticulum</keyword>
<protein>
    <recommendedName>
        <fullName evidence="16">Cytochrome P450</fullName>
    </recommendedName>
</protein>
<dbReference type="InterPro" id="IPR017972">
    <property type="entry name" value="Cyt_P450_CS"/>
</dbReference>
<dbReference type="GO" id="GO:0005789">
    <property type="term" value="C:endoplasmic reticulum membrane"/>
    <property type="evidence" value="ECO:0007669"/>
    <property type="project" value="UniProtKB-SubCell"/>
</dbReference>
<evidence type="ECO:0000313" key="14">
    <source>
        <dbReference type="EMBL" id="KAK7604767.1"/>
    </source>
</evidence>
<keyword evidence="15" id="KW-1185">Reference proteome</keyword>
<evidence type="ECO:0000256" key="6">
    <source>
        <dbReference type="ARBA" id="ARBA00022723"/>
    </source>
</evidence>
<accession>A0AAN9TVX7</accession>
<keyword evidence="11" id="KW-0503">Monooxygenase</keyword>
<evidence type="ECO:0000256" key="3">
    <source>
        <dbReference type="ARBA" id="ARBA00004406"/>
    </source>
</evidence>